<gene>
    <name evidence="1" type="ORF">GCM10007049_35410</name>
</gene>
<dbReference type="Proteomes" id="UP000619457">
    <property type="component" value="Unassembled WGS sequence"/>
</dbReference>
<sequence length="386" mass="43968">MVLNQYNFKFMRYLILIVIIGVSIACQSKTSDLGDAEIAYSVDTVRIDSKGRLLDLKRSILISALDENSKSILLFNENDHSLDEINLDQLEFSGTYPLEVEGPNGTGKNVNSINLLKDGLLFIKSNVVSAIFNKEGKLLQRLDWRNSLDSSGQKYNDVPNTEFLLNSSGLRAFGLNYASGSNKVFLDVLWVQDSIIKRFDADPKDSYKSFILKSEDPQYFALMNPYVYLGYEGGVITVGHEFSNEITLWDSDGKFLKTVEYDPNLTPKRVKPSGIVDYPTADLLFKDYQSYMEQVRFGPPVWDKVNQRYLRLSAIRKFSESREEGALVPKNTAEVYLSIFDSDFNLISEVYVPELDLESKKYFTKDGDLWVFQNLDDELGFLVLSF</sequence>
<keyword evidence="2" id="KW-1185">Reference proteome</keyword>
<protein>
    <recommendedName>
        <fullName evidence="3">DUF4221 domain-containing protein</fullName>
    </recommendedName>
</protein>
<organism evidence="1 2">
    <name type="scientific">Echinicola pacifica</name>
    <dbReference type="NCBI Taxonomy" id="346377"/>
    <lineage>
        <taxon>Bacteria</taxon>
        <taxon>Pseudomonadati</taxon>
        <taxon>Bacteroidota</taxon>
        <taxon>Cytophagia</taxon>
        <taxon>Cytophagales</taxon>
        <taxon>Cyclobacteriaceae</taxon>
        <taxon>Echinicola</taxon>
    </lineage>
</organism>
<reference evidence="1" key="2">
    <citation type="submission" date="2020-09" db="EMBL/GenBank/DDBJ databases">
        <authorList>
            <person name="Sun Q."/>
            <person name="Kim S."/>
        </authorList>
    </citation>
    <scope>NUCLEOTIDE SEQUENCE</scope>
    <source>
        <strain evidence="1">KCTC 12368</strain>
    </source>
</reference>
<dbReference type="Pfam" id="PF13970">
    <property type="entry name" value="DUF4221"/>
    <property type="match status" value="1"/>
</dbReference>
<proteinExistence type="predicted"/>
<accession>A0A918QAB6</accession>
<evidence type="ECO:0008006" key="3">
    <source>
        <dbReference type="Google" id="ProtNLM"/>
    </source>
</evidence>
<dbReference type="InterPro" id="IPR025316">
    <property type="entry name" value="DUF4221"/>
</dbReference>
<evidence type="ECO:0000313" key="2">
    <source>
        <dbReference type="Proteomes" id="UP000619457"/>
    </source>
</evidence>
<dbReference type="EMBL" id="BMWX01000008">
    <property type="protein sequence ID" value="GGZ39015.1"/>
    <property type="molecule type" value="Genomic_DNA"/>
</dbReference>
<dbReference type="AlphaFoldDB" id="A0A918QAB6"/>
<reference evidence="1" key="1">
    <citation type="journal article" date="2014" name="Int. J. Syst. Evol. Microbiol.">
        <title>Complete genome sequence of Corynebacterium casei LMG S-19264T (=DSM 44701T), isolated from a smear-ripened cheese.</title>
        <authorList>
            <consortium name="US DOE Joint Genome Institute (JGI-PGF)"/>
            <person name="Walter F."/>
            <person name="Albersmeier A."/>
            <person name="Kalinowski J."/>
            <person name="Ruckert C."/>
        </authorList>
    </citation>
    <scope>NUCLEOTIDE SEQUENCE</scope>
    <source>
        <strain evidence="1">KCTC 12368</strain>
    </source>
</reference>
<name>A0A918QAB6_9BACT</name>
<comment type="caution">
    <text evidence="1">The sequence shown here is derived from an EMBL/GenBank/DDBJ whole genome shotgun (WGS) entry which is preliminary data.</text>
</comment>
<evidence type="ECO:0000313" key="1">
    <source>
        <dbReference type="EMBL" id="GGZ39015.1"/>
    </source>
</evidence>